<evidence type="ECO:0000256" key="2">
    <source>
        <dbReference type="ARBA" id="ARBA00007225"/>
    </source>
</evidence>
<dbReference type="Pfam" id="PF03577">
    <property type="entry name" value="Peptidase_C69"/>
    <property type="match status" value="1"/>
</dbReference>
<dbReference type="InterPro" id="IPR005322">
    <property type="entry name" value="Peptidase_C69"/>
</dbReference>
<dbReference type="Gene3D" id="3.60.60.10">
    <property type="entry name" value="Penicillin V Acylase, Chain A"/>
    <property type="match status" value="1"/>
</dbReference>
<dbReference type="AlphaFoldDB" id="A0A0R1NSU9"/>
<dbReference type="GO" id="GO:0016805">
    <property type="term" value="F:dipeptidase activity"/>
    <property type="evidence" value="ECO:0007669"/>
    <property type="project" value="UniProtKB-KW"/>
</dbReference>
<gene>
    <name evidence="7" type="ORF">FC98_GL000116</name>
</gene>
<dbReference type="EC" id="3.4.-.-" evidence="6"/>
<name>A0A0R1NSU9_9LACO</name>
<dbReference type="EMBL" id="AZEB01000001">
    <property type="protein sequence ID" value="KRL23390.1"/>
    <property type="molecule type" value="Genomic_DNA"/>
</dbReference>
<dbReference type="Proteomes" id="UP000051439">
    <property type="component" value="Unassembled WGS sequence"/>
</dbReference>
<dbReference type="NCBIfam" id="NF033678">
    <property type="entry name" value="C69_fam_dipept"/>
    <property type="match status" value="1"/>
</dbReference>
<evidence type="ECO:0000256" key="1">
    <source>
        <dbReference type="ARBA" id="ARBA00001670"/>
    </source>
</evidence>
<reference evidence="7 8" key="1">
    <citation type="journal article" date="2015" name="Genome Announc.">
        <title>Expanding the biotechnology potential of lactobacilli through comparative genomics of 213 strains and associated genera.</title>
        <authorList>
            <person name="Sun Z."/>
            <person name="Harris H.M."/>
            <person name="McCann A."/>
            <person name="Guo C."/>
            <person name="Argimon S."/>
            <person name="Zhang W."/>
            <person name="Yang X."/>
            <person name="Jeffery I.B."/>
            <person name="Cooney J.C."/>
            <person name="Kagawa T.F."/>
            <person name="Liu W."/>
            <person name="Song Y."/>
            <person name="Salvetti E."/>
            <person name="Wrobel A."/>
            <person name="Rasinkangas P."/>
            <person name="Parkhill J."/>
            <person name="Rea M.C."/>
            <person name="O'Sullivan O."/>
            <person name="Ritari J."/>
            <person name="Douillard F.P."/>
            <person name="Paul Ross R."/>
            <person name="Yang R."/>
            <person name="Briner A.E."/>
            <person name="Felis G.E."/>
            <person name="de Vos W.M."/>
            <person name="Barrangou R."/>
            <person name="Klaenhammer T.R."/>
            <person name="Caufield P.W."/>
            <person name="Cui Y."/>
            <person name="Zhang H."/>
            <person name="O'Toole P.W."/>
        </authorList>
    </citation>
    <scope>NUCLEOTIDE SEQUENCE [LARGE SCALE GENOMIC DNA]</scope>
    <source>
        <strain evidence="7 8">DSM 19906</strain>
    </source>
</reference>
<keyword evidence="8" id="KW-1185">Reference proteome</keyword>
<comment type="catalytic activity">
    <reaction evidence="1">
        <text>an L-aminoacyl-L-amino acid + H2O = 2 an L-alpha-amino acid</text>
        <dbReference type="Rhea" id="RHEA:48940"/>
        <dbReference type="ChEBI" id="CHEBI:15377"/>
        <dbReference type="ChEBI" id="CHEBI:59869"/>
        <dbReference type="ChEBI" id="CHEBI:77460"/>
        <dbReference type="EC" id="3.4.13.19"/>
    </reaction>
</comment>
<evidence type="ECO:0000313" key="8">
    <source>
        <dbReference type="Proteomes" id="UP000051439"/>
    </source>
</evidence>
<evidence type="ECO:0000256" key="4">
    <source>
        <dbReference type="ARBA" id="ARBA00022801"/>
    </source>
</evidence>
<dbReference type="PANTHER" id="PTHR12994">
    <property type="entry name" value="SECERNIN"/>
    <property type="match status" value="1"/>
</dbReference>
<sequence>MGEFEMMPIKAYSACTSMIVGKNASVDGSIMIARNEDSKAAWPKNYVIHNHKEFDEEQSFSSNDNGFKISLPKVRAKYSATPEWTDQYGLFEEDGINEYGVAMSATESTYTNEYALGADPLEKDGIGEEAMITVVLPYVKTARQGVSRLGRIIEHFGTSESNGILFADKDEAWYMETGGGHQWVAIKIPDDAYAVIANQTAIQEINFSDPDNYMWAPNIRSFVKENQLNPDLSGHTFNFRKIFGTASLSDTYYNTPRVWYGLKQFSPDQQHTPIDQDMPLINRSNRKLTIFDVQNFLGSHYQGTPYDPIGEGSDADKHRFRPISLAKTQEAHILQIRPSMPTQAAGIQWLAMGVAAQSTFVPFYAGATDTPKQYQHATGTYSPNQAYWTYKLAGILVDPHYVALGPKLSDTQKQLRVQFQQSIQAADRSLAGLSNIELANFLTKINFENAQRGLDAYNKLISNLITTSTDLSPLNFEQDVNL</sequence>
<dbReference type="PANTHER" id="PTHR12994:SF17">
    <property type="entry name" value="LD30995P"/>
    <property type="match status" value="1"/>
</dbReference>
<evidence type="ECO:0000313" key="7">
    <source>
        <dbReference type="EMBL" id="KRL23390.1"/>
    </source>
</evidence>
<keyword evidence="3 6" id="KW-0645">Protease</keyword>
<dbReference type="PATRIC" id="fig|1423766.4.peg.114"/>
<dbReference type="InterPro" id="IPR047804">
    <property type="entry name" value="C69_dipept_A-like"/>
</dbReference>
<evidence type="ECO:0000256" key="6">
    <source>
        <dbReference type="RuleBase" id="RU364089"/>
    </source>
</evidence>
<keyword evidence="4 6" id="KW-0378">Hydrolase</keyword>
<comment type="similarity">
    <text evidence="2 6">Belongs to the peptidase C69 family.</text>
</comment>
<accession>A0A0R1NSU9</accession>
<organism evidence="7 8">
    <name type="scientific">Lentilactobacillus kisonensis DSM 19906 = JCM 15041</name>
    <dbReference type="NCBI Taxonomy" id="1423766"/>
    <lineage>
        <taxon>Bacteria</taxon>
        <taxon>Bacillati</taxon>
        <taxon>Bacillota</taxon>
        <taxon>Bacilli</taxon>
        <taxon>Lactobacillales</taxon>
        <taxon>Lactobacillaceae</taxon>
        <taxon>Lentilactobacillus</taxon>
    </lineage>
</organism>
<proteinExistence type="inferred from homology"/>
<dbReference type="GO" id="GO:0070004">
    <property type="term" value="F:cysteine-type exopeptidase activity"/>
    <property type="evidence" value="ECO:0007669"/>
    <property type="project" value="InterPro"/>
</dbReference>
<protein>
    <recommendedName>
        <fullName evidence="6">Dipeptidase</fullName>
        <ecNumber evidence="6">3.4.-.-</ecNumber>
    </recommendedName>
</protein>
<evidence type="ECO:0000256" key="5">
    <source>
        <dbReference type="ARBA" id="ARBA00022997"/>
    </source>
</evidence>
<evidence type="ECO:0000256" key="3">
    <source>
        <dbReference type="ARBA" id="ARBA00022670"/>
    </source>
</evidence>
<dbReference type="GO" id="GO:0006508">
    <property type="term" value="P:proteolysis"/>
    <property type="evidence" value="ECO:0007669"/>
    <property type="project" value="UniProtKB-KW"/>
</dbReference>
<comment type="caution">
    <text evidence="7">The sequence shown here is derived from an EMBL/GenBank/DDBJ whole genome shotgun (WGS) entry which is preliminary data.</text>
</comment>
<keyword evidence="5 6" id="KW-0224">Dipeptidase</keyword>